<dbReference type="PANTHER" id="PTHR31468:SF2">
    <property type="entry name" value="1,3-BETA-GLUCANOSYLTRANSFERASE GAS1"/>
    <property type="match status" value="1"/>
</dbReference>
<sequence length="211" mass="22569">MNEEKEMTDEIVGGNVFEFSTEVANLLDSSALTKTADAGKYGVGYFQPKDCDNNKTECVFTPYPEYDNLKKAYTTTTASTVEHDSFTPERDAILSCPKNMSIDLPSTPGGTVNVMSANRANMLTCWRCMLPAVTVLECSVGQPMCNGRKANSYVHFSPRTKVGDKITPTNGESSAASALNSPDSTTSASSAMLAPSVLLAVVIATAVISFY</sequence>
<keyword evidence="1" id="KW-0732">Signal</keyword>
<name>A0A9W6XC55_9STRA</name>
<feature type="transmembrane region" description="Helical" evidence="4">
    <location>
        <begin position="191"/>
        <end position="210"/>
    </location>
</feature>
<dbReference type="Proteomes" id="UP001165121">
    <property type="component" value="Unassembled WGS sequence"/>
</dbReference>
<keyword evidence="6" id="KW-1185">Reference proteome</keyword>
<comment type="caution">
    <text evidence="5">The sequence shown here is derived from an EMBL/GenBank/DDBJ whole genome shotgun (WGS) entry which is preliminary data.</text>
</comment>
<evidence type="ECO:0000256" key="3">
    <source>
        <dbReference type="ARBA" id="ARBA00023180"/>
    </source>
</evidence>
<keyword evidence="3" id="KW-0325">Glycoprotein</keyword>
<dbReference type="AlphaFoldDB" id="A0A9W6XC55"/>
<keyword evidence="2" id="KW-1015">Disulfide bond</keyword>
<keyword evidence="4" id="KW-1133">Transmembrane helix</keyword>
<keyword evidence="4" id="KW-0812">Transmembrane</keyword>
<protein>
    <submittedName>
        <fullName evidence="5">Unnamed protein product</fullName>
    </submittedName>
</protein>
<dbReference type="OrthoDB" id="97600at2759"/>
<dbReference type="EMBL" id="BSXT01000874">
    <property type="protein sequence ID" value="GMF35552.1"/>
    <property type="molecule type" value="Genomic_DNA"/>
</dbReference>
<evidence type="ECO:0000313" key="6">
    <source>
        <dbReference type="Proteomes" id="UP001165121"/>
    </source>
</evidence>
<evidence type="ECO:0000256" key="1">
    <source>
        <dbReference type="ARBA" id="ARBA00022729"/>
    </source>
</evidence>
<accession>A0A9W6XC55</accession>
<reference evidence="5" key="1">
    <citation type="submission" date="2023-04" db="EMBL/GenBank/DDBJ databases">
        <title>Phytophthora fragariaefolia NBRC 109709.</title>
        <authorList>
            <person name="Ichikawa N."/>
            <person name="Sato H."/>
            <person name="Tonouchi N."/>
        </authorList>
    </citation>
    <scope>NUCLEOTIDE SEQUENCE</scope>
    <source>
        <strain evidence="5">NBRC 109709</strain>
    </source>
</reference>
<dbReference type="GO" id="GO:0042124">
    <property type="term" value="F:1,3-beta-glucanosyltransferase activity"/>
    <property type="evidence" value="ECO:0007669"/>
    <property type="project" value="TreeGrafter"/>
</dbReference>
<dbReference type="PANTHER" id="PTHR31468">
    <property type="entry name" value="1,3-BETA-GLUCANOSYLTRANSFERASE GAS1"/>
    <property type="match status" value="1"/>
</dbReference>
<evidence type="ECO:0000256" key="2">
    <source>
        <dbReference type="ARBA" id="ARBA00023157"/>
    </source>
</evidence>
<dbReference type="GO" id="GO:0034411">
    <property type="term" value="P:cell wall (1-&gt;3)-beta-D-glucan biosynthetic process"/>
    <property type="evidence" value="ECO:0007669"/>
    <property type="project" value="TreeGrafter"/>
</dbReference>
<organism evidence="5 6">
    <name type="scientific">Phytophthora fragariaefolia</name>
    <dbReference type="NCBI Taxonomy" id="1490495"/>
    <lineage>
        <taxon>Eukaryota</taxon>
        <taxon>Sar</taxon>
        <taxon>Stramenopiles</taxon>
        <taxon>Oomycota</taxon>
        <taxon>Peronosporomycetes</taxon>
        <taxon>Peronosporales</taxon>
        <taxon>Peronosporaceae</taxon>
        <taxon>Phytophthora</taxon>
    </lineage>
</organism>
<proteinExistence type="predicted"/>
<dbReference type="GO" id="GO:0005886">
    <property type="term" value="C:plasma membrane"/>
    <property type="evidence" value="ECO:0007669"/>
    <property type="project" value="TreeGrafter"/>
</dbReference>
<gene>
    <name evidence="5" type="ORF">Pfra01_000944300</name>
</gene>
<dbReference type="InterPro" id="IPR004886">
    <property type="entry name" value="Glucanosyltransferase"/>
</dbReference>
<evidence type="ECO:0000256" key="4">
    <source>
        <dbReference type="SAM" id="Phobius"/>
    </source>
</evidence>
<keyword evidence="4" id="KW-0472">Membrane</keyword>
<dbReference type="Gene3D" id="3.20.20.80">
    <property type="entry name" value="Glycosidases"/>
    <property type="match status" value="1"/>
</dbReference>
<evidence type="ECO:0000313" key="5">
    <source>
        <dbReference type="EMBL" id="GMF35552.1"/>
    </source>
</evidence>